<evidence type="ECO:0000313" key="1">
    <source>
        <dbReference type="EMBL" id="MBE7702185.1"/>
    </source>
</evidence>
<dbReference type="InterPro" id="IPR046480">
    <property type="entry name" value="DUF6573"/>
</dbReference>
<evidence type="ECO:0000313" key="2">
    <source>
        <dbReference type="Proteomes" id="UP000822993"/>
    </source>
</evidence>
<dbReference type="AlphaFoldDB" id="A0A9D5UCT6"/>
<gene>
    <name evidence="1" type="ORF">H9623_17990</name>
</gene>
<keyword evidence="2" id="KW-1185">Reference proteome</keyword>
<organism evidence="1 2">
    <name type="scientific">Oerskovia douganii</name>
    <dbReference type="NCBI Taxonomy" id="2762210"/>
    <lineage>
        <taxon>Bacteria</taxon>
        <taxon>Bacillati</taxon>
        <taxon>Actinomycetota</taxon>
        <taxon>Actinomycetes</taxon>
        <taxon>Micrococcales</taxon>
        <taxon>Cellulomonadaceae</taxon>
        <taxon>Oerskovia</taxon>
    </lineage>
</organism>
<name>A0A9D5UCT6_9CELL</name>
<dbReference type="Proteomes" id="UP000822993">
    <property type="component" value="Unassembled WGS sequence"/>
</dbReference>
<proteinExistence type="predicted"/>
<comment type="caution">
    <text evidence="1">The sequence shown here is derived from an EMBL/GenBank/DDBJ whole genome shotgun (WGS) entry which is preliminary data.</text>
</comment>
<accession>A0A9D5UCT6</accession>
<sequence>MTEIFGPVIHGYSREKALRDGELVDVGDDLAREVTRQFPLALTRAAHEEAVAWNHGPDQDETGRLRDVLHMARRSMLTNPGRERADFRVLRVPNRPGATRPLALTLSVVIGPGDDGNPVITVMLPDED</sequence>
<dbReference type="Pfam" id="PF20213">
    <property type="entry name" value="DUF6573"/>
    <property type="match status" value="1"/>
</dbReference>
<protein>
    <submittedName>
        <fullName evidence="1">Uncharacterized protein</fullName>
    </submittedName>
</protein>
<reference evidence="1 2" key="1">
    <citation type="submission" date="2020-08" db="EMBL/GenBank/DDBJ databases">
        <title>A Genomic Blueprint of the Chicken Gut Microbiome.</title>
        <authorList>
            <person name="Gilroy R."/>
            <person name="Ravi A."/>
            <person name="Getino M."/>
            <person name="Pursley I."/>
            <person name="Horton D.L."/>
            <person name="Alikhan N.-F."/>
            <person name="Baker D."/>
            <person name="Gharbi K."/>
            <person name="Hall N."/>
            <person name="Watson M."/>
            <person name="Adriaenssens E.M."/>
            <person name="Foster-Nyarko E."/>
            <person name="Jarju S."/>
            <person name="Secka A."/>
            <person name="Antonio M."/>
            <person name="Oren A."/>
            <person name="Chaudhuri R."/>
            <person name="La Ragione R.M."/>
            <person name="Hildebrand F."/>
            <person name="Pallen M.J."/>
        </authorList>
    </citation>
    <scope>NUCLEOTIDE SEQUENCE [LARGE SCALE GENOMIC DNA]</scope>
    <source>
        <strain evidence="1 2">Sa1BUA8</strain>
    </source>
</reference>
<dbReference type="EMBL" id="JACSPN010000035">
    <property type="protein sequence ID" value="MBE7702185.1"/>
    <property type="molecule type" value="Genomic_DNA"/>
</dbReference>